<keyword evidence="2" id="KW-1185">Reference proteome</keyword>
<name>A0A921ZTQ9_MANSE</name>
<organism evidence="1 2">
    <name type="scientific">Manduca sexta</name>
    <name type="common">Tobacco hawkmoth</name>
    <name type="synonym">Tobacco hornworm</name>
    <dbReference type="NCBI Taxonomy" id="7130"/>
    <lineage>
        <taxon>Eukaryota</taxon>
        <taxon>Metazoa</taxon>
        <taxon>Ecdysozoa</taxon>
        <taxon>Arthropoda</taxon>
        <taxon>Hexapoda</taxon>
        <taxon>Insecta</taxon>
        <taxon>Pterygota</taxon>
        <taxon>Neoptera</taxon>
        <taxon>Endopterygota</taxon>
        <taxon>Lepidoptera</taxon>
        <taxon>Glossata</taxon>
        <taxon>Ditrysia</taxon>
        <taxon>Bombycoidea</taxon>
        <taxon>Sphingidae</taxon>
        <taxon>Sphinginae</taxon>
        <taxon>Sphingini</taxon>
        <taxon>Manduca</taxon>
    </lineage>
</organism>
<protein>
    <submittedName>
        <fullName evidence="1">Uncharacterized protein</fullName>
    </submittedName>
</protein>
<dbReference type="EMBL" id="JH668936">
    <property type="protein sequence ID" value="KAG6463088.1"/>
    <property type="molecule type" value="Genomic_DNA"/>
</dbReference>
<dbReference type="AlphaFoldDB" id="A0A921ZTQ9"/>
<sequence length="113" mass="12403">MMDIPYNLFFESKANSFNLISGDVVAEKLNPKSRNLVTLEIGLSKSKVTNHILDLSSDENGDESSACGVCKEEFALYNCLTCAKPVHYKCGCKIPQDVNAHVKKGSRIVCKSC</sequence>
<proteinExistence type="predicted"/>
<reference evidence="1" key="2">
    <citation type="submission" date="2020-12" db="EMBL/GenBank/DDBJ databases">
        <authorList>
            <person name="Kanost M."/>
        </authorList>
    </citation>
    <scope>NUCLEOTIDE SEQUENCE</scope>
</reference>
<comment type="caution">
    <text evidence="1">The sequence shown here is derived from an EMBL/GenBank/DDBJ whole genome shotgun (WGS) entry which is preliminary data.</text>
</comment>
<gene>
    <name evidence="1" type="ORF">O3G_MSEX013660</name>
</gene>
<evidence type="ECO:0000313" key="1">
    <source>
        <dbReference type="EMBL" id="KAG6463088.1"/>
    </source>
</evidence>
<accession>A0A921ZTQ9</accession>
<evidence type="ECO:0000313" key="2">
    <source>
        <dbReference type="Proteomes" id="UP000791440"/>
    </source>
</evidence>
<dbReference type="Proteomes" id="UP000791440">
    <property type="component" value="Unassembled WGS sequence"/>
</dbReference>
<reference evidence="1" key="1">
    <citation type="journal article" date="2016" name="Insect Biochem. Mol. Biol.">
        <title>Multifaceted biological insights from a draft genome sequence of the tobacco hornworm moth, Manduca sexta.</title>
        <authorList>
            <person name="Kanost M.R."/>
            <person name="Arrese E.L."/>
            <person name="Cao X."/>
            <person name="Chen Y.R."/>
            <person name="Chellapilla S."/>
            <person name="Goldsmith M.R."/>
            <person name="Grosse-Wilde E."/>
            <person name="Heckel D.G."/>
            <person name="Herndon N."/>
            <person name="Jiang H."/>
            <person name="Papanicolaou A."/>
            <person name="Qu J."/>
            <person name="Soulages J.L."/>
            <person name="Vogel H."/>
            <person name="Walters J."/>
            <person name="Waterhouse R.M."/>
            <person name="Ahn S.J."/>
            <person name="Almeida F.C."/>
            <person name="An C."/>
            <person name="Aqrawi P."/>
            <person name="Bretschneider A."/>
            <person name="Bryant W.B."/>
            <person name="Bucks S."/>
            <person name="Chao H."/>
            <person name="Chevignon G."/>
            <person name="Christen J.M."/>
            <person name="Clarke D.F."/>
            <person name="Dittmer N.T."/>
            <person name="Ferguson L.C.F."/>
            <person name="Garavelou S."/>
            <person name="Gordon K.H.J."/>
            <person name="Gunaratna R.T."/>
            <person name="Han Y."/>
            <person name="Hauser F."/>
            <person name="He Y."/>
            <person name="Heidel-Fischer H."/>
            <person name="Hirsh A."/>
            <person name="Hu Y."/>
            <person name="Jiang H."/>
            <person name="Kalra D."/>
            <person name="Klinner C."/>
            <person name="Konig C."/>
            <person name="Kovar C."/>
            <person name="Kroll A.R."/>
            <person name="Kuwar S.S."/>
            <person name="Lee S.L."/>
            <person name="Lehman R."/>
            <person name="Li K."/>
            <person name="Li Z."/>
            <person name="Liang H."/>
            <person name="Lovelace S."/>
            <person name="Lu Z."/>
            <person name="Mansfield J.H."/>
            <person name="McCulloch K.J."/>
            <person name="Mathew T."/>
            <person name="Morton B."/>
            <person name="Muzny D.M."/>
            <person name="Neunemann D."/>
            <person name="Ongeri F."/>
            <person name="Pauchet Y."/>
            <person name="Pu L.L."/>
            <person name="Pyrousis I."/>
            <person name="Rao X.J."/>
            <person name="Redding A."/>
            <person name="Roesel C."/>
            <person name="Sanchez-Gracia A."/>
            <person name="Schaack S."/>
            <person name="Shukla A."/>
            <person name="Tetreau G."/>
            <person name="Wang Y."/>
            <person name="Xiong G.H."/>
            <person name="Traut W."/>
            <person name="Walsh T.K."/>
            <person name="Worley K.C."/>
            <person name="Wu D."/>
            <person name="Wu W."/>
            <person name="Wu Y.Q."/>
            <person name="Zhang X."/>
            <person name="Zou Z."/>
            <person name="Zucker H."/>
            <person name="Briscoe A.D."/>
            <person name="Burmester T."/>
            <person name="Clem R.J."/>
            <person name="Feyereisen R."/>
            <person name="Grimmelikhuijzen C.J.P."/>
            <person name="Hamodrakas S.J."/>
            <person name="Hansson B.S."/>
            <person name="Huguet E."/>
            <person name="Jermiin L.S."/>
            <person name="Lan Q."/>
            <person name="Lehman H.K."/>
            <person name="Lorenzen M."/>
            <person name="Merzendorfer H."/>
            <person name="Michalopoulos I."/>
            <person name="Morton D.B."/>
            <person name="Muthukrishnan S."/>
            <person name="Oakeshott J.G."/>
            <person name="Palmer W."/>
            <person name="Park Y."/>
            <person name="Passarelli A.L."/>
            <person name="Rozas J."/>
            <person name="Schwartz L.M."/>
            <person name="Smith W."/>
            <person name="Southgate A."/>
            <person name="Vilcinskas A."/>
            <person name="Vogt R."/>
            <person name="Wang P."/>
            <person name="Werren J."/>
            <person name="Yu X.Q."/>
            <person name="Zhou J.J."/>
            <person name="Brown S.J."/>
            <person name="Scherer S.E."/>
            <person name="Richards S."/>
            <person name="Blissard G.W."/>
        </authorList>
    </citation>
    <scope>NUCLEOTIDE SEQUENCE</scope>
</reference>